<keyword evidence="3" id="KW-1185">Reference proteome</keyword>
<dbReference type="Proteomes" id="UP000011185">
    <property type="component" value="Unassembled WGS sequence"/>
</dbReference>
<dbReference type="AlphaFoldDB" id="L7JYD8"/>
<organism evidence="2 3">
    <name type="scientific">Trachipleistophora hominis</name>
    <name type="common">Microsporidian parasite</name>
    <dbReference type="NCBI Taxonomy" id="72359"/>
    <lineage>
        <taxon>Eukaryota</taxon>
        <taxon>Fungi</taxon>
        <taxon>Fungi incertae sedis</taxon>
        <taxon>Microsporidia</taxon>
        <taxon>Pleistophoridae</taxon>
        <taxon>Trachipleistophora</taxon>
    </lineage>
</organism>
<evidence type="ECO:0000313" key="3">
    <source>
        <dbReference type="Proteomes" id="UP000011185"/>
    </source>
</evidence>
<dbReference type="VEuPathDB" id="MicrosporidiaDB:THOM_0976"/>
<gene>
    <name evidence="2" type="ORF">THOM_0976</name>
</gene>
<dbReference type="OrthoDB" id="10455777at2759"/>
<evidence type="ECO:0000313" key="2">
    <source>
        <dbReference type="EMBL" id="ELQ76066.1"/>
    </source>
</evidence>
<dbReference type="HOGENOM" id="CLU_2063254_0_0_1"/>
<dbReference type="InParanoid" id="L7JYD8"/>
<feature type="chain" id="PRO_5003978888" evidence="1">
    <location>
        <begin position="22"/>
        <end position="121"/>
    </location>
</feature>
<dbReference type="EMBL" id="JH993885">
    <property type="protein sequence ID" value="ELQ76066.1"/>
    <property type="molecule type" value="Genomic_DNA"/>
</dbReference>
<name>L7JYD8_TRAHO</name>
<accession>L7JYD8</accession>
<proteinExistence type="predicted"/>
<dbReference type="OMA" id="YTVCDED"/>
<reference evidence="2 3" key="1">
    <citation type="journal article" date="2012" name="PLoS Pathog.">
        <title>The genome of the obligate intracellular parasite Trachipleistophora hominis: new insights into microsporidian genome dynamics and reductive evolution.</title>
        <authorList>
            <person name="Heinz E."/>
            <person name="Williams T.A."/>
            <person name="Nakjang S."/>
            <person name="Noel C.J."/>
            <person name="Swan D.C."/>
            <person name="Goldberg A.V."/>
            <person name="Harris S.R."/>
            <person name="Weinmaier T."/>
            <person name="Markert S."/>
            <person name="Becher D."/>
            <person name="Bernhardt J."/>
            <person name="Dagan T."/>
            <person name="Hacker C."/>
            <person name="Lucocq J.M."/>
            <person name="Schweder T."/>
            <person name="Rattei T."/>
            <person name="Hall N."/>
            <person name="Hirt R.P."/>
            <person name="Embley T.M."/>
        </authorList>
    </citation>
    <scope>NUCLEOTIDE SEQUENCE [LARGE SCALE GENOMIC DNA]</scope>
</reference>
<evidence type="ECO:0000256" key="1">
    <source>
        <dbReference type="SAM" id="SignalP"/>
    </source>
</evidence>
<feature type="signal peptide" evidence="1">
    <location>
        <begin position="1"/>
        <end position="21"/>
    </location>
</feature>
<sequence length="121" mass="14040">MARMLMNLGLCFYSLILAIYGKSIVDNLRSKYDIEQIDGSNRIEESNLADKKNEEEKDGKYVYTLCDEKGTEPDTFEIRKEEGTKEDRNKKQDKFTYTVCDEDSMEKSNQVHGNQGKTDVY</sequence>
<keyword evidence="1" id="KW-0732">Signal</keyword>
<protein>
    <submittedName>
        <fullName evidence="2">Uncharacterized protein</fullName>
    </submittedName>
</protein>